<reference evidence="2" key="1">
    <citation type="journal article" date="2020" name="bioRxiv">
        <title>A rank-normalized archaeal taxonomy based on genome phylogeny resolves widespread incomplete and uneven classifications.</title>
        <authorList>
            <person name="Rinke C."/>
            <person name="Chuvochina M."/>
            <person name="Mussig A.J."/>
            <person name="Chaumeil P.-A."/>
            <person name="Waite D.W."/>
            <person name="Whitman W.B."/>
            <person name="Parks D.H."/>
            <person name="Hugenholtz P."/>
        </authorList>
    </citation>
    <scope>NUCLEOTIDE SEQUENCE</scope>
    <source>
        <strain evidence="2">UBA8876</strain>
    </source>
</reference>
<dbReference type="EMBL" id="DUJU01000066">
    <property type="protein sequence ID" value="HIH93568.1"/>
    <property type="molecule type" value="Genomic_DNA"/>
</dbReference>
<protein>
    <submittedName>
        <fullName evidence="2">Uncharacterized protein</fullName>
    </submittedName>
</protein>
<proteinExistence type="predicted"/>
<evidence type="ECO:0000313" key="3">
    <source>
        <dbReference type="Proteomes" id="UP000600774"/>
    </source>
</evidence>
<feature type="non-terminal residue" evidence="2">
    <location>
        <position position="1"/>
    </location>
</feature>
<comment type="caution">
    <text evidence="2">The sequence shown here is derived from an EMBL/GenBank/DDBJ whole genome shotgun (WGS) entry which is preliminary data.</text>
</comment>
<accession>A0A832SHX8</accession>
<sequence length="77" mass="8949">IREEQQKLASEKIIDTPEKPDDQPDSPQVTSRNTEVISDITFFKSGKILENELDIEEYVTQLKGKLMKMVREENIKI</sequence>
<feature type="compositionally biased region" description="Basic and acidic residues" evidence="1">
    <location>
        <begin position="1"/>
        <end position="22"/>
    </location>
</feature>
<evidence type="ECO:0000313" key="2">
    <source>
        <dbReference type="EMBL" id="HIH93568.1"/>
    </source>
</evidence>
<dbReference type="RefSeq" id="WP_281085340.1">
    <property type="nucleotide sequence ID" value="NZ_DUJU01000066.1"/>
</dbReference>
<dbReference type="Proteomes" id="UP000600774">
    <property type="component" value="Unassembled WGS sequence"/>
</dbReference>
<name>A0A832SHX8_9EURY</name>
<dbReference type="AlphaFoldDB" id="A0A832SHX8"/>
<gene>
    <name evidence="2" type="ORF">HA338_05870</name>
</gene>
<organism evidence="2 3">
    <name type="scientific">Methanosarcina acetivorans</name>
    <dbReference type="NCBI Taxonomy" id="2214"/>
    <lineage>
        <taxon>Archaea</taxon>
        <taxon>Methanobacteriati</taxon>
        <taxon>Methanobacteriota</taxon>
        <taxon>Stenosarchaea group</taxon>
        <taxon>Methanomicrobia</taxon>
        <taxon>Methanosarcinales</taxon>
        <taxon>Methanosarcinaceae</taxon>
        <taxon>Methanosarcina</taxon>
    </lineage>
</organism>
<evidence type="ECO:0000256" key="1">
    <source>
        <dbReference type="SAM" id="MobiDB-lite"/>
    </source>
</evidence>
<feature type="region of interest" description="Disordered" evidence="1">
    <location>
        <begin position="1"/>
        <end position="33"/>
    </location>
</feature>